<evidence type="ECO:0000313" key="11">
    <source>
        <dbReference type="EMBL" id="XDI06171.1"/>
    </source>
</evidence>
<feature type="domain" description="Pterin-binding" evidence="10">
    <location>
        <begin position="1"/>
        <end position="256"/>
    </location>
</feature>
<dbReference type="NCBIfam" id="TIGR01496">
    <property type="entry name" value="DHPS"/>
    <property type="match status" value="1"/>
</dbReference>
<comment type="catalytic activity">
    <reaction evidence="1">
        <text>(7,8-dihydropterin-6-yl)methyl diphosphate + 4-aminobenzoate = 7,8-dihydropteroate + diphosphate</text>
        <dbReference type="Rhea" id="RHEA:19949"/>
        <dbReference type="ChEBI" id="CHEBI:17836"/>
        <dbReference type="ChEBI" id="CHEBI:17839"/>
        <dbReference type="ChEBI" id="CHEBI:33019"/>
        <dbReference type="ChEBI" id="CHEBI:72950"/>
        <dbReference type="EC" id="2.5.1.15"/>
    </reaction>
</comment>
<comment type="cofactor">
    <cofactor evidence="2">
        <name>Mg(2+)</name>
        <dbReference type="ChEBI" id="CHEBI:18420"/>
    </cofactor>
</comment>
<evidence type="ECO:0000256" key="4">
    <source>
        <dbReference type="ARBA" id="ARBA00009503"/>
    </source>
</evidence>
<evidence type="ECO:0000256" key="9">
    <source>
        <dbReference type="ARBA" id="ARBA00022909"/>
    </source>
</evidence>
<dbReference type="GO" id="GO:0046656">
    <property type="term" value="P:folic acid biosynthetic process"/>
    <property type="evidence" value="ECO:0007669"/>
    <property type="project" value="UniProtKB-KW"/>
</dbReference>
<sequence length="263" mass="27668">MGILNVTPDSFSDGGRFTGLESAVEHAGRLTASGADIVDVGGESTRPGAVPVPTDVELRRVLPVVRALVETGVKVSIDTQKAVVARAALEAGAGIINDVTGGADPEMKSAVAAAGVPVVIAHSRGPSALPGEYSDVSRDVVQDLAARARAFEHAGVEPSSIILDPGLGFSKTPQQNWELLRHLNALQSLGYPVLIGASRKRFLRTFVDTPEPASPELDEVSAMLTAVVLSRFELWGVRTHVPRLARVAQRLVDALDSFEGTAR</sequence>
<accession>A0AB39BJ51</accession>
<comment type="similarity">
    <text evidence="4">Belongs to the DHPS family.</text>
</comment>
<evidence type="ECO:0000256" key="8">
    <source>
        <dbReference type="ARBA" id="ARBA00022842"/>
    </source>
</evidence>
<dbReference type="InterPro" id="IPR011005">
    <property type="entry name" value="Dihydropteroate_synth-like_sf"/>
</dbReference>
<dbReference type="RefSeq" id="WP_368498560.1">
    <property type="nucleotide sequence ID" value="NZ_CP162511.1"/>
</dbReference>
<dbReference type="EMBL" id="CP162511">
    <property type="protein sequence ID" value="XDI06171.1"/>
    <property type="molecule type" value="Genomic_DNA"/>
</dbReference>
<dbReference type="CDD" id="cd00739">
    <property type="entry name" value="DHPS"/>
    <property type="match status" value="1"/>
</dbReference>
<dbReference type="PROSITE" id="PS00793">
    <property type="entry name" value="DHPS_2"/>
    <property type="match status" value="1"/>
</dbReference>
<reference evidence="11" key="1">
    <citation type="submission" date="2024-05" db="EMBL/GenBank/DDBJ databases">
        <title>Herbiconiux sp. A18JL235.</title>
        <authorList>
            <person name="Zhang G."/>
        </authorList>
    </citation>
    <scope>NUCLEOTIDE SEQUENCE</scope>
    <source>
        <strain evidence="11">A18JL235</strain>
    </source>
</reference>
<dbReference type="GO" id="GO:0005829">
    <property type="term" value="C:cytosol"/>
    <property type="evidence" value="ECO:0007669"/>
    <property type="project" value="TreeGrafter"/>
</dbReference>
<proteinExistence type="inferred from homology"/>
<organism evidence="11">
    <name type="scientific">Herbiconiux sp. A18JL235</name>
    <dbReference type="NCBI Taxonomy" id="3152363"/>
    <lineage>
        <taxon>Bacteria</taxon>
        <taxon>Bacillati</taxon>
        <taxon>Actinomycetota</taxon>
        <taxon>Actinomycetes</taxon>
        <taxon>Micrococcales</taxon>
        <taxon>Microbacteriaceae</taxon>
        <taxon>Herbiconiux</taxon>
    </lineage>
</organism>
<evidence type="ECO:0000259" key="10">
    <source>
        <dbReference type="PROSITE" id="PS50972"/>
    </source>
</evidence>
<evidence type="ECO:0000256" key="7">
    <source>
        <dbReference type="ARBA" id="ARBA00022723"/>
    </source>
</evidence>
<keyword evidence="9" id="KW-0289">Folate biosynthesis</keyword>
<evidence type="ECO:0000256" key="5">
    <source>
        <dbReference type="ARBA" id="ARBA00012458"/>
    </source>
</evidence>
<evidence type="ECO:0000256" key="1">
    <source>
        <dbReference type="ARBA" id="ARBA00000012"/>
    </source>
</evidence>
<keyword evidence="8" id="KW-0460">Magnesium</keyword>
<dbReference type="InterPro" id="IPR006390">
    <property type="entry name" value="DHP_synth_dom"/>
</dbReference>
<dbReference type="PANTHER" id="PTHR20941:SF1">
    <property type="entry name" value="FOLIC ACID SYNTHESIS PROTEIN FOL1"/>
    <property type="match status" value="1"/>
</dbReference>
<evidence type="ECO:0000256" key="3">
    <source>
        <dbReference type="ARBA" id="ARBA00004763"/>
    </source>
</evidence>
<dbReference type="GO" id="GO:0004156">
    <property type="term" value="F:dihydropteroate synthase activity"/>
    <property type="evidence" value="ECO:0007669"/>
    <property type="project" value="UniProtKB-EC"/>
</dbReference>
<evidence type="ECO:0000256" key="6">
    <source>
        <dbReference type="ARBA" id="ARBA00022679"/>
    </source>
</evidence>
<dbReference type="PANTHER" id="PTHR20941">
    <property type="entry name" value="FOLATE SYNTHESIS PROTEINS"/>
    <property type="match status" value="1"/>
</dbReference>
<dbReference type="InterPro" id="IPR045031">
    <property type="entry name" value="DHP_synth-like"/>
</dbReference>
<dbReference type="SUPFAM" id="SSF51717">
    <property type="entry name" value="Dihydropteroate synthetase-like"/>
    <property type="match status" value="1"/>
</dbReference>
<keyword evidence="6 11" id="KW-0808">Transferase</keyword>
<dbReference type="GO" id="GO:0046872">
    <property type="term" value="F:metal ion binding"/>
    <property type="evidence" value="ECO:0007669"/>
    <property type="project" value="UniProtKB-KW"/>
</dbReference>
<dbReference type="EC" id="2.5.1.15" evidence="5"/>
<dbReference type="Pfam" id="PF00809">
    <property type="entry name" value="Pterin_bind"/>
    <property type="match status" value="1"/>
</dbReference>
<evidence type="ECO:0000256" key="2">
    <source>
        <dbReference type="ARBA" id="ARBA00001946"/>
    </source>
</evidence>
<dbReference type="PROSITE" id="PS50972">
    <property type="entry name" value="PTERIN_BINDING"/>
    <property type="match status" value="1"/>
</dbReference>
<dbReference type="InterPro" id="IPR000489">
    <property type="entry name" value="Pterin-binding_dom"/>
</dbReference>
<dbReference type="Gene3D" id="3.20.20.20">
    <property type="entry name" value="Dihydropteroate synthase-like"/>
    <property type="match status" value="1"/>
</dbReference>
<dbReference type="GO" id="GO:0046654">
    <property type="term" value="P:tetrahydrofolate biosynthetic process"/>
    <property type="evidence" value="ECO:0007669"/>
    <property type="project" value="TreeGrafter"/>
</dbReference>
<name>A0AB39BJ51_9MICO</name>
<keyword evidence="7" id="KW-0479">Metal-binding</keyword>
<comment type="pathway">
    <text evidence="3">Cofactor biosynthesis; tetrahydrofolate biosynthesis; 7,8-dihydrofolate from 2-amino-4-hydroxy-6-hydroxymethyl-7,8-dihydropteridine diphosphate and 4-aminobenzoate: step 1/2.</text>
</comment>
<dbReference type="AlphaFoldDB" id="A0AB39BJ51"/>
<gene>
    <name evidence="11" type="primary">folP</name>
    <name evidence="11" type="ORF">ABFY20_03495</name>
</gene>
<protein>
    <recommendedName>
        <fullName evidence="5">dihydropteroate synthase</fullName>
        <ecNumber evidence="5">2.5.1.15</ecNumber>
    </recommendedName>
</protein>